<dbReference type="RefSeq" id="WP_342809731.1">
    <property type="nucleotide sequence ID" value="NZ_JAOPJZ010000017.1"/>
</dbReference>
<feature type="transmembrane region" description="Helical" evidence="1">
    <location>
        <begin position="62"/>
        <end position="80"/>
    </location>
</feature>
<feature type="transmembrane region" description="Helical" evidence="1">
    <location>
        <begin position="154"/>
        <end position="174"/>
    </location>
</feature>
<feature type="transmembrane region" description="Helical" evidence="1">
    <location>
        <begin position="89"/>
        <end position="112"/>
    </location>
</feature>
<gene>
    <name evidence="2" type="ORF">OB919_15730</name>
</gene>
<feature type="transmembrane region" description="Helical" evidence="1">
    <location>
        <begin position="180"/>
        <end position="198"/>
    </location>
</feature>
<keyword evidence="1" id="KW-1133">Transmembrane helix</keyword>
<keyword evidence="3" id="KW-1185">Reference proteome</keyword>
<feature type="transmembrane region" description="Helical" evidence="1">
    <location>
        <begin position="250"/>
        <end position="271"/>
    </location>
</feature>
<dbReference type="EMBL" id="JAOPJZ010000017">
    <property type="protein sequence ID" value="MCU4753414.1"/>
    <property type="molecule type" value="Genomic_DNA"/>
</dbReference>
<keyword evidence="1" id="KW-0812">Transmembrane</keyword>
<name>A0AAP3E8M8_9EURY</name>
<feature type="transmembrane region" description="Helical" evidence="1">
    <location>
        <begin position="127"/>
        <end position="147"/>
    </location>
</feature>
<evidence type="ECO:0000256" key="1">
    <source>
        <dbReference type="SAM" id="Phobius"/>
    </source>
</evidence>
<feature type="transmembrane region" description="Helical" evidence="1">
    <location>
        <begin position="219"/>
        <end position="238"/>
    </location>
</feature>
<dbReference type="Proteomes" id="UP001321047">
    <property type="component" value="Unassembled WGS sequence"/>
</dbReference>
<protein>
    <submittedName>
        <fullName evidence="2">Uncharacterized protein</fullName>
    </submittedName>
</protein>
<reference evidence="2 3" key="1">
    <citation type="submission" date="2022-09" db="EMBL/GenBank/DDBJ databases">
        <title>Enrichment on poylsaccharides allowed isolation of novel metabolic and taxonomic groups of Haloarchaea.</title>
        <authorList>
            <person name="Sorokin D.Y."/>
            <person name="Elcheninov A.G."/>
            <person name="Khizhniak T.V."/>
            <person name="Kolganova T.V."/>
            <person name="Kublanov I.V."/>
        </authorList>
    </citation>
    <scope>NUCLEOTIDE SEQUENCE [LARGE SCALE GENOMIC DNA]</scope>
    <source>
        <strain evidence="2 3">AArc-curdl1</strain>
    </source>
</reference>
<evidence type="ECO:0000313" key="2">
    <source>
        <dbReference type="EMBL" id="MCU4753414.1"/>
    </source>
</evidence>
<keyword evidence="1" id="KW-0472">Membrane</keyword>
<evidence type="ECO:0000313" key="3">
    <source>
        <dbReference type="Proteomes" id="UP001321047"/>
    </source>
</evidence>
<organism evidence="2 3">
    <name type="scientific">Natronosalvus hydrolyticus</name>
    <dbReference type="NCBI Taxonomy" id="2979988"/>
    <lineage>
        <taxon>Archaea</taxon>
        <taxon>Methanobacteriati</taxon>
        <taxon>Methanobacteriota</taxon>
        <taxon>Stenosarchaea group</taxon>
        <taxon>Halobacteria</taxon>
        <taxon>Halobacteriales</taxon>
        <taxon>Natrialbaceae</taxon>
        <taxon>Natronosalvus</taxon>
    </lineage>
</organism>
<dbReference type="AlphaFoldDB" id="A0AAP3E8M8"/>
<sequence length="284" mass="30566">MTSVERDTAIDAALLLAIPSFLAVLHFFVPSDVQNQLVFYYGDPDPVTAWTSALLHGSDTHLYSNMVGYGVAIIPAYVIYSQWGRRREFWASIFVLIVAVPFVTSAVDYWIFQIQFEVGEDISSRGFSGIASAFGGMLLASIGLFLVDEYDRQTAFSAINLIVLVAMAFLAWNIGGLTPVIAGLVVLGLALILSRLVSLSWIREPSSFVDALRENQRGVVLALYGGFAVCVIVVAIFPVDVVEAGVLTNIFAHGVGFAVGIVGALAVYLFATRGTDETPIVSAD</sequence>
<feature type="transmembrane region" description="Helical" evidence="1">
    <location>
        <begin position="12"/>
        <end position="29"/>
    </location>
</feature>
<comment type="caution">
    <text evidence="2">The sequence shown here is derived from an EMBL/GenBank/DDBJ whole genome shotgun (WGS) entry which is preliminary data.</text>
</comment>
<proteinExistence type="predicted"/>
<accession>A0AAP3E8M8</accession>